<dbReference type="PANTHER" id="PTHR48475:SF2">
    <property type="entry name" value="RIBONUCLEASE H"/>
    <property type="match status" value="1"/>
</dbReference>
<dbReference type="GO" id="GO:0003676">
    <property type="term" value="F:nucleic acid binding"/>
    <property type="evidence" value="ECO:0007669"/>
    <property type="project" value="InterPro"/>
</dbReference>
<evidence type="ECO:0000259" key="4">
    <source>
        <dbReference type="PROSITE" id="PS50878"/>
    </source>
</evidence>
<dbReference type="InterPro" id="IPR041577">
    <property type="entry name" value="RT_RNaseH_2"/>
</dbReference>
<feature type="compositionally biased region" description="Acidic residues" evidence="3">
    <location>
        <begin position="109"/>
        <end position="120"/>
    </location>
</feature>
<protein>
    <submittedName>
        <fullName evidence="6">Uncharacterized protein LOC130507431</fullName>
    </submittedName>
</protein>
<dbReference type="InterPro" id="IPR036397">
    <property type="entry name" value="RNaseH_sf"/>
</dbReference>
<keyword evidence="2" id="KW-0175">Coiled coil</keyword>
<accession>A0A9W3D356</accession>
<dbReference type="RefSeq" id="XP_056858128.1">
    <property type="nucleotide sequence ID" value="XM_057002148.1"/>
</dbReference>
<feature type="compositionally biased region" description="Low complexity" evidence="3">
    <location>
        <begin position="34"/>
        <end position="43"/>
    </location>
</feature>
<feature type="domain" description="Reverse transcriptase" evidence="4">
    <location>
        <begin position="503"/>
        <end position="729"/>
    </location>
</feature>
<dbReference type="InterPro" id="IPR021109">
    <property type="entry name" value="Peptidase_aspartic_dom_sf"/>
</dbReference>
<evidence type="ECO:0000313" key="6">
    <source>
        <dbReference type="RefSeq" id="XP_056858128.1"/>
    </source>
</evidence>
<dbReference type="Proteomes" id="UP000504610">
    <property type="component" value="Unplaced"/>
</dbReference>
<sequence length="1094" mass="122235">MAAKKGVSSTSWTRTTMVMHDKKWNVYQRETDSPDASPSTPSAGTVAKVDSATGPTRTPIDLTKHCKYHDVKGHDTTENKDKKAQRKSQGKTRKNDKQSKDAEKAARETDDDDDSADDDQPANRQRIKVIRVQPQGENEPGSSSDEDDDMQTLDSTTDLRSLLKRKLRPTTEETPVSTDLRRLIDSNRAAKVSTQGSSHQQEAEKPNCDLRDKLNAKIDDLRTTLNRKKRDTAEASNDLRDMLRARRAQTRPRINVIMGGSPPCGDSVRAVKDHRRQATTSQRWPQKQVDDQPITFSSDDTLGVHLPHNDPLLVVLGIDKYDVTKVLIDTGSSVDIIFRETLVKMGIDLNDVKPSTRTLTGFNGSSEVIAGTIRLSVHACGVTRTVKFSVVGSKAPYHVILGTPWLHSMRAIASTYHQCIKFPGSDGSIKTLKGDQQAARDLLIATVKIQRSQSLVNSVSPPASKVCPQKEEVLEVTVDDSDPSKSVRVGAFLPDEMQQKILEFLKQNLSSFAWTMSDMKGIDPAITTHELNVDPNFKPIRHKRRKLGPEQSKAVAEEVERLLGAGSITEVRYPEWLANPVVVKKKNACPKDSYPLPSIDRLVESTAGNEMLTFMDTFSGYNQILMHPDDREKTAFITDRGTYCYKVMPFGLKNAGANYQRLVNRMFADQLGKTMEVYIDDMLVKSLRADDHLAHLKECFAILNKYGMKLNPAKCTFGVSSGEFLGYIVTQRGIEANPKQISAVLNLHSPRNCREVQRLTGRIAALNRFISRSTDKCLPFYDLLRGNKKFIWDDKCEDAFVQLKQYLTTPPVLAKPDVGDVLSLYIAVSSAAVSSVLIKEDRGEQRPIFYTSRRMTGPETRYPTLEKLALAVVDSARKLRPYFQSHSIEVLTDQPLRTVLQNPNRAGRLTKWAIELSELDITYKCRTAAKSQVLADFLVELTPDLAQDLDIPSPNWILHVDGSSTSKGSGAGVQLQSPTGELIRQSFSFGFPASNNESEYESLIAGLRLARAVKAKRLSAYCDSQLVASQFSGDNDARNDRMDAYLRVVQELAREFEFFELTKVPRGENLRRCLSRTREQTPRPGQKDDTHTSD</sequence>
<dbReference type="Gene3D" id="2.40.70.10">
    <property type="entry name" value="Acid Proteases"/>
    <property type="match status" value="1"/>
</dbReference>
<dbReference type="InterPro" id="IPR043128">
    <property type="entry name" value="Rev_trsase/Diguanyl_cyclase"/>
</dbReference>
<feature type="compositionally biased region" description="Polar residues" evidence="3">
    <location>
        <begin position="7"/>
        <end position="16"/>
    </location>
</feature>
<dbReference type="OrthoDB" id="1724165at2759"/>
<feature type="region of interest" description="Disordered" evidence="3">
    <location>
        <begin position="1"/>
        <end position="210"/>
    </location>
</feature>
<dbReference type="Pfam" id="PF00078">
    <property type="entry name" value="RVT_1"/>
    <property type="match status" value="1"/>
</dbReference>
<keyword evidence="5" id="KW-1185">Reference proteome</keyword>
<dbReference type="AlphaFoldDB" id="A0A9W3D356"/>
<dbReference type="CDD" id="cd09279">
    <property type="entry name" value="RNase_HI_like"/>
    <property type="match status" value="1"/>
</dbReference>
<dbReference type="CDD" id="cd00303">
    <property type="entry name" value="retropepsin_like"/>
    <property type="match status" value="1"/>
</dbReference>
<dbReference type="SUPFAM" id="SSF56672">
    <property type="entry name" value="DNA/RNA polymerases"/>
    <property type="match status" value="1"/>
</dbReference>
<dbReference type="InterPro" id="IPR000477">
    <property type="entry name" value="RT_dom"/>
</dbReference>
<dbReference type="InterPro" id="IPR002156">
    <property type="entry name" value="RNaseH_domain"/>
</dbReference>
<feature type="compositionally biased region" description="Basic and acidic residues" evidence="3">
    <location>
        <begin position="19"/>
        <end position="32"/>
    </location>
</feature>
<feature type="compositionally biased region" description="Basic and acidic residues" evidence="3">
    <location>
        <begin position="62"/>
        <end position="82"/>
    </location>
</feature>
<reference evidence="6" key="1">
    <citation type="submission" date="2025-08" db="UniProtKB">
        <authorList>
            <consortium name="RefSeq"/>
        </authorList>
    </citation>
    <scope>IDENTIFICATION</scope>
    <source>
        <tissue evidence="6">Leaf</tissue>
    </source>
</reference>
<dbReference type="InterPro" id="IPR043502">
    <property type="entry name" value="DNA/RNA_pol_sf"/>
</dbReference>
<evidence type="ECO:0000256" key="2">
    <source>
        <dbReference type="SAM" id="Coils"/>
    </source>
</evidence>
<dbReference type="GO" id="GO:0004523">
    <property type="term" value="F:RNA-DNA hybrid ribonuclease activity"/>
    <property type="evidence" value="ECO:0007669"/>
    <property type="project" value="InterPro"/>
</dbReference>
<dbReference type="SUPFAM" id="SSF53098">
    <property type="entry name" value="Ribonuclease H-like"/>
    <property type="match status" value="1"/>
</dbReference>
<feature type="compositionally biased region" description="Basic residues" evidence="3">
    <location>
        <begin position="83"/>
        <end position="92"/>
    </location>
</feature>
<dbReference type="KEGG" id="rsz:130507431"/>
<dbReference type="GeneID" id="130507431"/>
<dbReference type="GO" id="GO:0006310">
    <property type="term" value="P:DNA recombination"/>
    <property type="evidence" value="ECO:0007669"/>
    <property type="project" value="UniProtKB-KW"/>
</dbReference>
<dbReference type="InterPro" id="IPR012337">
    <property type="entry name" value="RNaseH-like_sf"/>
</dbReference>
<dbReference type="Gene3D" id="3.30.70.270">
    <property type="match status" value="2"/>
</dbReference>
<dbReference type="Pfam" id="PF13456">
    <property type="entry name" value="RVT_3"/>
    <property type="match status" value="1"/>
</dbReference>
<dbReference type="CDD" id="cd01647">
    <property type="entry name" value="RT_LTR"/>
    <property type="match status" value="1"/>
</dbReference>
<feature type="compositionally biased region" description="Basic and acidic residues" evidence="3">
    <location>
        <begin position="93"/>
        <end position="108"/>
    </location>
</feature>
<dbReference type="PROSITE" id="PS50878">
    <property type="entry name" value="RT_POL"/>
    <property type="match status" value="1"/>
</dbReference>
<dbReference type="PANTHER" id="PTHR48475">
    <property type="entry name" value="RIBONUCLEASE H"/>
    <property type="match status" value="1"/>
</dbReference>
<name>A0A9W3D356_RAPSA</name>
<evidence type="ECO:0000313" key="5">
    <source>
        <dbReference type="Proteomes" id="UP000504610"/>
    </source>
</evidence>
<feature type="compositionally biased region" description="Basic and acidic residues" evidence="3">
    <location>
        <begin position="201"/>
        <end position="210"/>
    </location>
</feature>
<dbReference type="Gene3D" id="3.30.420.10">
    <property type="entry name" value="Ribonuclease H-like superfamily/Ribonuclease H"/>
    <property type="match status" value="1"/>
</dbReference>
<dbReference type="SUPFAM" id="SSF50630">
    <property type="entry name" value="Acid proteases"/>
    <property type="match status" value="1"/>
</dbReference>
<evidence type="ECO:0000256" key="3">
    <source>
        <dbReference type="SAM" id="MobiDB-lite"/>
    </source>
</evidence>
<dbReference type="Gene3D" id="3.10.10.10">
    <property type="entry name" value="HIV Type 1 Reverse Transcriptase, subunit A, domain 1"/>
    <property type="match status" value="1"/>
</dbReference>
<evidence type="ECO:0000256" key="1">
    <source>
        <dbReference type="ARBA" id="ARBA00023172"/>
    </source>
</evidence>
<feature type="coiled-coil region" evidence="2">
    <location>
        <begin position="211"/>
        <end position="238"/>
    </location>
</feature>
<keyword evidence="1" id="KW-0233">DNA recombination</keyword>
<dbReference type="Pfam" id="PF17919">
    <property type="entry name" value="RT_RNaseH_2"/>
    <property type="match status" value="1"/>
</dbReference>
<gene>
    <name evidence="6" type="primary">LOC130507431</name>
</gene>
<organism evidence="5 6">
    <name type="scientific">Raphanus sativus</name>
    <name type="common">Radish</name>
    <name type="synonym">Raphanus raphanistrum var. sativus</name>
    <dbReference type="NCBI Taxonomy" id="3726"/>
    <lineage>
        <taxon>Eukaryota</taxon>
        <taxon>Viridiplantae</taxon>
        <taxon>Streptophyta</taxon>
        <taxon>Embryophyta</taxon>
        <taxon>Tracheophyta</taxon>
        <taxon>Spermatophyta</taxon>
        <taxon>Magnoliopsida</taxon>
        <taxon>eudicotyledons</taxon>
        <taxon>Gunneridae</taxon>
        <taxon>Pentapetalae</taxon>
        <taxon>rosids</taxon>
        <taxon>malvids</taxon>
        <taxon>Brassicales</taxon>
        <taxon>Brassicaceae</taxon>
        <taxon>Brassiceae</taxon>
        <taxon>Raphanus</taxon>
    </lineage>
</organism>
<feature type="region of interest" description="Disordered" evidence="3">
    <location>
        <begin position="1072"/>
        <end position="1094"/>
    </location>
</feature>
<proteinExistence type="predicted"/>